<comment type="caution">
    <text evidence="1">The sequence shown here is derived from an EMBL/GenBank/DDBJ whole genome shotgun (WGS) entry which is preliminary data.</text>
</comment>
<accession>A0A8J8SUE1</accession>
<protein>
    <submittedName>
        <fullName evidence="1">Uncharacterized protein</fullName>
    </submittedName>
</protein>
<organism evidence="1 2">
    <name type="scientific">Halteria grandinella</name>
    <dbReference type="NCBI Taxonomy" id="5974"/>
    <lineage>
        <taxon>Eukaryota</taxon>
        <taxon>Sar</taxon>
        <taxon>Alveolata</taxon>
        <taxon>Ciliophora</taxon>
        <taxon>Intramacronucleata</taxon>
        <taxon>Spirotrichea</taxon>
        <taxon>Stichotrichia</taxon>
        <taxon>Sporadotrichida</taxon>
        <taxon>Halteriidae</taxon>
        <taxon>Halteria</taxon>
    </lineage>
</organism>
<keyword evidence="2" id="KW-1185">Reference proteome</keyword>
<dbReference type="AlphaFoldDB" id="A0A8J8SUE1"/>
<reference evidence="1" key="1">
    <citation type="submission" date="2019-06" db="EMBL/GenBank/DDBJ databases">
        <authorList>
            <person name="Zheng W."/>
        </authorList>
    </citation>
    <scope>NUCLEOTIDE SEQUENCE</scope>
    <source>
        <strain evidence="1">QDHG01</strain>
    </source>
</reference>
<gene>
    <name evidence="1" type="ORF">FGO68_gene8839</name>
</gene>
<sequence length="70" mass="8153">MTSCQTSQQQLLQTLGEKHVISLLIPVTHEQFSFWYNFQSLKQSKSPLVAVYSNFHFQITSPWYCQQAEA</sequence>
<proteinExistence type="predicted"/>
<evidence type="ECO:0000313" key="1">
    <source>
        <dbReference type="EMBL" id="TNV71060.1"/>
    </source>
</evidence>
<evidence type="ECO:0000313" key="2">
    <source>
        <dbReference type="Proteomes" id="UP000785679"/>
    </source>
</evidence>
<dbReference type="EMBL" id="RRYP01030860">
    <property type="protein sequence ID" value="TNV71060.1"/>
    <property type="molecule type" value="Genomic_DNA"/>
</dbReference>
<dbReference type="Proteomes" id="UP000785679">
    <property type="component" value="Unassembled WGS sequence"/>
</dbReference>
<name>A0A8J8SUE1_HALGN</name>